<gene>
    <name evidence="2" type="ORF">K402DRAFT_388476</name>
</gene>
<dbReference type="InterPro" id="IPR001214">
    <property type="entry name" value="SET_dom"/>
</dbReference>
<organism evidence="2 3">
    <name type="scientific">Aulographum hederae CBS 113979</name>
    <dbReference type="NCBI Taxonomy" id="1176131"/>
    <lineage>
        <taxon>Eukaryota</taxon>
        <taxon>Fungi</taxon>
        <taxon>Dikarya</taxon>
        <taxon>Ascomycota</taxon>
        <taxon>Pezizomycotina</taxon>
        <taxon>Dothideomycetes</taxon>
        <taxon>Pleosporomycetidae</taxon>
        <taxon>Aulographales</taxon>
        <taxon>Aulographaceae</taxon>
    </lineage>
</organism>
<protein>
    <recommendedName>
        <fullName evidence="1">SET domain-containing protein</fullName>
    </recommendedName>
</protein>
<dbReference type="InterPro" id="IPR050869">
    <property type="entry name" value="H3K4_H4K5_MeTrfase"/>
</dbReference>
<evidence type="ECO:0000313" key="2">
    <source>
        <dbReference type="EMBL" id="KAF1991922.1"/>
    </source>
</evidence>
<dbReference type="PANTHER" id="PTHR12197:SF273">
    <property type="entry name" value="MYND-TYPE ZINC FINGER PROTEIN SAMB"/>
    <property type="match status" value="1"/>
</dbReference>
<dbReference type="Proteomes" id="UP000800041">
    <property type="component" value="Unassembled WGS sequence"/>
</dbReference>
<dbReference type="OrthoDB" id="438641at2759"/>
<dbReference type="PROSITE" id="PS50280">
    <property type="entry name" value="SET"/>
    <property type="match status" value="1"/>
</dbReference>
<dbReference type="PANTHER" id="PTHR12197">
    <property type="entry name" value="HISTONE-LYSINE N-METHYLTRANSFERASE SMYD"/>
    <property type="match status" value="1"/>
</dbReference>
<dbReference type="InterPro" id="IPR046341">
    <property type="entry name" value="SET_dom_sf"/>
</dbReference>
<name>A0A6G1HFU5_9PEZI</name>
<evidence type="ECO:0000259" key="1">
    <source>
        <dbReference type="PROSITE" id="PS50280"/>
    </source>
</evidence>
<evidence type="ECO:0000313" key="3">
    <source>
        <dbReference type="Proteomes" id="UP000800041"/>
    </source>
</evidence>
<dbReference type="Gene3D" id="2.170.270.10">
    <property type="entry name" value="SET domain"/>
    <property type="match status" value="1"/>
</dbReference>
<proteinExistence type="predicted"/>
<dbReference type="GO" id="GO:0005634">
    <property type="term" value="C:nucleus"/>
    <property type="evidence" value="ECO:0007669"/>
    <property type="project" value="TreeGrafter"/>
</dbReference>
<feature type="domain" description="SET" evidence="1">
    <location>
        <begin position="288"/>
        <end position="605"/>
    </location>
</feature>
<reference evidence="2" key="1">
    <citation type="journal article" date="2020" name="Stud. Mycol.">
        <title>101 Dothideomycetes genomes: a test case for predicting lifestyles and emergence of pathogens.</title>
        <authorList>
            <person name="Haridas S."/>
            <person name="Albert R."/>
            <person name="Binder M."/>
            <person name="Bloem J."/>
            <person name="Labutti K."/>
            <person name="Salamov A."/>
            <person name="Andreopoulos B."/>
            <person name="Baker S."/>
            <person name="Barry K."/>
            <person name="Bills G."/>
            <person name="Bluhm B."/>
            <person name="Cannon C."/>
            <person name="Castanera R."/>
            <person name="Culley D."/>
            <person name="Daum C."/>
            <person name="Ezra D."/>
            <person name="Gonzalez J."/>
            <person name="Henrissat B."/>
            <person name="Kuo A."/>
            <person name="Liang C."/>
            <person name="Lipzen A."/>
            <person name="Lutzoni F."/>
            <person name="Magnuson J."/>
            <person name="Mondo S."/>
            <person name="Nolan M."/>
            <person name="Ohm R."/>
            <person name="Pangilinan J."/>
            <person name="Park H.-J."/>
            <person name="Ramirez L."/>
            <person name="Alfaro M."/>
            <person name="Sun H."/>
            <person name="Tritt A."/>
            <person name="Yoshinaga Y."/>
            <person name="Zwiers L.-H."/>
            <person name="Turgeon B."/>
            <person name="Goodwin S."/>
            <person name="Spatafora J."/>
            <person name="Crous P."/>
            <person name="Grigoriev I."/>
        </authorList>
    </citation>
    <scope>NUCLEOTIDE SEQUENCE</scope>
    <source>
        <strain evidence="2">CBS 113979</strain>
    </source>
</reference>
<keyword evidence="3" id="KW-1185">Reference proteome</keyword>
<dbReference type="AlphaFoldDB" id="A0A6G1HFU5"/>
<accession>A0A6G1HFU5</accession>
<sequence>MDRHLSKQLAQVEAALNSLSEAIENDSESPQSLGNGLRIEDLGYTAFSQFRSSLLQLLRTPLHHPHRPALPSGSSSEAETPTIRDLHTRVQGRPYSIPVRLHLAHTYLVEGYPDLAVGEAYKALLLVDEAGDESGEYHELATAALRSDIFGIGGEYEKKQMGDEEDEDEITEQAIKLYSLASYTLLLTSVLILPCPQTALSQSLIASNSHPSCAPLASIVKNLRTLTNIHNPTSSNSTLIVNTASQDPNTERAMVRRELYPWNTHEAERFSDDALEFLNQKLREVAGGLVEVRVTELPVLGTGGTPTQKITKQLGLFATRDLAPGTLLLDEPSLLTASSRLHDTFCDACGISISITSTTEPTPCPSCDDTLFCSPTCLELAQNSYHPSLCNCALDAVARDAPPAQAADALYTLLVLRVLAMAETQGVHPLDLGEVRFLWGDYTNLGDSESHNGGEDESRAEKLCHANGSGGKSHITSTTAAPAKTLPWTFASANLTPLHALEKMDVNIFDDGGRYAPWVLNTLFAKFRGVASARQGSDGRPEVGAVHPLWCLANHSCDPNVRWKWEGRMRFWVRGAGERVVWKGGREGNSEAGLKKGEEVLSHYCDVELDVDERREWAAGALGGMCMCERCIWEKARQGDGAVGK</sequence>
<dbReference type="EMBL" id="ML977138">
    <property type="protein sequence ID" value="KAF1991922.1"/>
    <property type="molecule type" value="Genomic_DNA"/>
</dbReference>
<dbReference type="SUPFAM" id="SSF82199">
    <property type="entry name" value="SET domain"/>
    <property type="match status" value="1"/>
</dbReference>